<feature type="chain" id="PRO_5016976113" description="DUF11 domain-containing protein" evidence="2">
    <location>
        <begin position="28"/>
        <end position="2195"/>
    </location>
</feature>
<feature type="domain" description="DUF11" evidence="3">
    <location>
        <begin position="583"/>
        <end position="694"/>
    </location>
</feature>
<feature type="domain" description="DUF11" evidence="3">
    <location>
        <begin position="460"/>
        <end position="573"/>
    </location>
</feature>
<feature type="region of interest" description="Disordered" evidence="1">
    <location>
        <begin position="1878"/>
        <end position="1904"/>
    </location>
</feature>
<dbReference type="InterPro" id="IPR047589">
    <property type="entry name" value="DUF11_rpt"/>
</dbReference>
<protein>
    <recommendedName>
        <fullName evidence="3">DUF11 domain-containing protein</fullName>
    </recommendedName>
</protein>
<evidence type="ECO:0000313" key="5">
    <source>
        <dbReference type="Proteomes" id="UP000253410"/>
    </source>
</evidence>
<name>A0A365XYD5_9BACT</name>
<feature type="domain" description="DUF11" evidence="3">
    <location>
        <begin position="1055"/>
        <end position="1167"/>
    </location>
</feature>
<feature type="domain" description="DUF11" evidence="3">
    <location>
        <begin position="1654"/>
        <end position="1767"/>
    </location>
</feature>
<feature type="domain" description="DUF11" evidence="3">
    <location>
        <begin position="217"/>
        <end position="328"/>
    </location>
</feature>
<feature type="domain" description="DUF11" evidence="3">
    <location>
        <begin position="1534"/>
        <end position="1645"/>
    </location>
</feature>
<feature type="domain" description="DUF11" evidence="3">
    <location>
        <begin position="701"/>
        <end position="811"/>
    </location>
</feature>
<dbReference type="InterPro" id="IPR026341">
    <property type="entry name" value="T9SS_type_B"/>
</dbReference>
<evidence type="ECO:0000256" key="2">
    <source>
        <dbReference type="SAM" id="SignalP"/>
    </source>
</evidence>
<dbReference type="InterPro" id="IPR001434">
    <property type="entry name" value="OmcB-like_DUF11"/>
</dbReference>
<dbReference type="PANTHER" id="PTHR34819:SF3">
    <property type="entry name" value="CELL SURFACE PROTEIN"/>
    <property type="match status" value="1"/>
</dbReference>
<feature type="compositionally biased region" description="Polar residues" evidence="1">
    <location>
        <begin position="1758"/>
        <end position="1767"/>
    </location>
</feature>
<dbReference type="EMBL" id="QFFJ01000001">
    <property type="protein sequence ID" value="RBL91240.1"/>
    <property type="molecule type" value="Genomic_DNA"/>
</dbReference>
<dbReference type="PANTHER" id="PTHR34819">
    <property type="entry name" value="LARGE CYSTEINE-RICH PERIPLASMIC PROTEIN OMCB"/>
    <property type="match status" value="1"/>
</dbReference>
<dbReference type="Gene3D" id="2.60.40.10">
    <property type="entry name" value="Immunoglobulins"/>
    <property type="match status" value="11"/>
</dbReference>
<keyword evidence="5" id="KW-1185">Reference proteome</keyword>
<feature type="region of interest" description="Disordered" evidence="1">
    <location>
        <begin position="1270"/>
        <end position="1290"/>
    </location>
</feature>
<dbReference type="Proteomes" id="UP000253410">
    <property type="component" value="Unassembled WGS sequence"/>
</dbReference>
<dbReference type="OrthoDB" id="9816593at2"/>
<organism evidence="4 5">
    <name type="scientific">Chitinophaga flava</name>
    <dbReference type="NCBI Taxonomy" id="2259036"/>
    <lineage>
        <taxon>Bacteria</taxon>
        <taxon>Pseudomonadati</taxon>
        <taxon>Bacteroidota</taxon>
        <taxon>Chitinophagia</taxon>
        <taxon>Chitinophagales</taxon>
        <taxon>Chitinophagaceae</taxon>
        <taxon>Chitinophaga</taxon>
    </lineage>
</organism>
<feature type="domain" description="DUF11" evidence="3">
    <location>
        <begin position="335"/>
        <end position="453"/>
    </location>
</feature>
<feature type="region of interest" description="Disordered" evidence="1">
    <location>
        <begin position="187"/>
        <end position="211"/>
    </location>
</feature>
<dbReference type="Pfam" id="PF13585">
    <property type="entry name" value="CHU_C"/>
    <property type="match status" value="1"/>
</dbReference>
<feature type="domain" description="DUF11" evidence="3">
    <location>
        <begin position="939"/>
        <end position="1048"/>
    </location>
</feature>
<feature type="domain" description="DUF11" evidence="3">
    <location>
        <begin position="1296"/>
        <end position="1408"/>
    </location>
</feature>
<feature type="compositionally biased region" description="Polar residues" evidence="1">
    <location>
        <begin position="198"/>
        <end position="209"/>
    </location>
</feature>
<feature type="domain" description="DUF11" evidence="3">
    <location>
        <begin position="1176"/>
        <end position="1285"/>
    </location>
</feature>
<feature type="domain" description="DUF11" evidence="3">
    <location>
        <begin position="819"/>
        <end position="931"/>
    </location>
</feature>
<feature type="domain" description="DUF11" evidence="3">
    <location>
        <begin position="1984"/>
        <end position="2103"/>
    </location>
</feature>
<comment type="caution">
    <text evidence="4">The sequence shown here is derived from an EMBL/GenBank/DDBJ whole genome shotgun (WGS) entry which is preliminary data.</text>
</comment>
<reference evidence="4 5" key="1">
    <citation type="submission" date="2018-05" db="EMBL/GenBank/DDBJ databases">
        <title>Chitinophaga sp. K3CV102501T nov., isolated from isolated from a monsoon evergreen broad-leaved forest soil.</title>
        <authorList>
            <person name="Lv Y."/>
        </authorList>
    </citation>
    <scope>NUCLEOTIDE SEQUENCE [LARGE SCALE GENOMIC DNA]</scope>
    <source>
        <strain evidence="4 5">GDMCC 1.1325</strain>
    </source>
</reference>
<dbReference type="Gene3D" id="2.60.40.1170">
    <property type="entry name" value="Mu homology domain, subdomain B"/>
    <property type="match status" value="4"/>
</dbReference>
<evidence type="ECO:0000313" key="4">
    <source>
        <dbReference type="EMBL" id="RBL91240.1"/>
    </source>
</evidence>
<evidence type="ECO:0000256" key="1">
    <source>
        <dbReference type="SAM" id="MobiDB-lite"/>
    </source>
</evidence>
<sequence>MTKKTFLAVKYRLTALLLLAFLAGAKAQTGTYKNTTGASGTASVGATPVSDIASATFQFPAIGVAVAAGAPDLQPDGSYNITYTYTIQNLGGIALTQVQTVADLSATFPAPMAFTIKSVSANGVTANGSFTGTGGNTSLLTGTNTLAAGSTATVTVIVNLKNNGQYGTFNTQATATGNAGGSVVSDISVNGLEPDANHNGTASDDNSPTPVKIERPDIQITKTVSNLTPYVGTTVVFTITATNIGAGDAIGVTVPEAPGDGFTIQSANVPGGTSYDNTVWTIGKLKAGEQRVLTITAFVKASGNFSNTASCNIPEDINTGNNSATVTLTPKPAADAQITKTVDNPKPNVGDVVTYTLTAKNAGLSDATGVVVTDKMPAGLEPSGTLPSGVIYDPGLRQYTWNIGNMAASTTLTQTLATTVTADIDRSNFTNTATINANEDDPAPGNNVATVTIVPKEKVDLGVTKQIVTTTNPIYPGDPATFIIKVRNYGPNNCYDANVTDVLPNGYTNWNATPGKGTFDAVTGLWKIGTLLKDEEVTLTLTANFKPTGSYGNTASIITTDNDTNPANDVATVPPPTVKPRTDLQVTIVPTGTPDVGNNLTFNINIKNNGPSDATGVTVENLQLPNGYTLVSKDKASYDPVTGIWTIGNLTAGSTIMLKIVATLLPDANYNFGAHVYGVEDETTLTNNNANTSVVVAQVADLSVNKTIDNATPEVGSTVNFTITVTNNGPSKATNVKVTDAIPNGYTMTTIFPSAGTYSAGVWNVGLMSKGQTETLKLTVTVNPIGNYTNTATVTATEKDKVPGNNTSSVTPTVSNLVDLGVTKTVNNPTPDAGSTVVFTIKVNNTGFNQATNVVVTDLLPDGYQFISATPSKGAYDAVTGQWKMPLLPVAAPETLTITAKVKPTGNYSNTVTAKADERDTYLPNNTATVTPTVRQITDLAITKQVDKSVADAGSDVKFTLTVTNKGVSDATNVKVNDLLPSGFTFKAASLATYSNGVWTIGNMPANSSLQLDITATVNPEGDYTNTATVAGDEYDPQPNNNSGSATVTRTPVTDLEVVKSVSNNTPDAGETITFTIKAINHGPSKATGVKVTDVLPDGYTFVSSTPGQGTFNSGSGIWNIGAMDANAIVNMTISATVKATGNYSNTATISGTEADRNPANNSSTVTPVLVPMANLKVTKTISNDKPDAGSSVTFTITATNNGPSAATGVTVTDILKNGYQFTAKTTTAGTYDETTGIWTIGNMANADVQTLTITAKVLPTGDYNNTATISSPVKDNDNSDNTATIPPPQVRPVTDLVVLKTVDKTTADAASNVTFTLTATNNGPSTATNVVVTDLLPTGFSFVSATPAAGYDNVSGQWNIGTMNSGTSQTLQITATVNPEGNYTNTATIAGTEYDPNLTNNQQDATVTRVAVSDLEVTKTVDNSTPDVGEIVTFTIQATNHGPSKATGVIVTDVLPAGYALVNSNTATGTYTAGSWNIGMLTQNATATLTIQATVLASGSYSNTATIAGNEVDRVPTNNTSTVTPTPTPVANLSVVKTISNSTPDVSSQVTFTITASNNGPSNATGVTVTDILQSGYHFDLAIPSAGTYDNASGKWTIGNLANGQSATLQIKATVLPSGDYNNKAIIKGNEKDKTPADDESAITPPIPVPVADLQVNKTVSTLVPGTGDPVTFTITVKNNGASNATNVQVTDVIQSGFSFQQATTAKGNYNSSTGLWTIGNMNAGETVTLKIDALVNTTGNYTNTATVKGNEKDPDASNNSSTVTITPDPVADLKVTKTVSNMAPPHGSDVTFTIVAGNNGPSDATGITVTDILPAGYTFKSANASTGNYSATTGSWTIGQLANQATAQLTITATVNKTGSYANTATIRGNETDRVATNNSSTVTPVPVPLHTNDDAASTEEPEPVTINVIKNDIYGNTGHTVYIKDLPKHGTVKDNQDGTVTYTPEPGFGGTDQFTYYIQDQSGFMSNVSTVTVDVTKRLVDLAIKKVLVTPQAEIAVGKNIVFELTVTNNSRKGASRVVVTDILAQNIGDTEIKTETATGKASYEPVSKTMTWKLDSLAPQQTAKLLVTAKLISGGKVENTATVAGANDDPDMTNNTATAGSDIKGADIFVPTAFTPNGDGINDKFIILGIDKYPGSSLVIFNRWGNVVYRSNDYRNEWDGSQLHEGTYYYELVCPTSNGKVSLKGWVQLVR</sequence>
<accession>A0A365XYD5</accession>
<feature type="domain" description="DUF11" evidence="3">
    <location>
        <begin position="1415"/>
        <end position="1525"/>
    </location>
</feature>
<dbReference type="RefSeq" id="WP_113613838.1">
    <property type="nucleotide sequence ID" value="NZ_QFFJ01000001.1"/>
</dbReference>
<feature type="signal peptide" evidence="2">
    <location>
        <begin position="1"/>
        <end position="27"/>
    </location>
</feature>
<feature type="region of interest" description="Disordered" evidence="1">
    <location>
        <begin position="1748"/>
        <end position="1767"/>
    </location>
</feature>
<feature type="compositionally biased region" description="Polar residues" evidence="1">
    <location>
        <begin position="1270"/>
        <end position="1285"/>
    </location>
</feature>
<proteinExistence type="predicted"/>
<gene>
    <name evidence="4" type="ORF">DF182_01035</name>
</gene>
<dbReference type="Pfam" id="PF01345">
    <property type="entry name" value="DUF11"/>
    <property type="match status" value="15"/>
</dbReference>
<evidence type="ECO:0000259" key="3">
    <source>
        <dbReference type="Pfam" id="PF01345"/>
    </source>
</evidence>
<keyword evidence="2" id="KW-0732">Signal</keyword>
<dbReference type="NCBIfam" id="TIGR04131">
    <property type="entry name" value="Bac_Flav_CTERM"/>
    <property type="match status" value="1"/>
</dbReference>
<feature type="domain" description="DUF11" evidence="3">
    <location>
        <begin position="1774"/>
        <end position="1886"/>
    </location>
</feature>
<dbReference type="InterPro" id="IPR051172">
    <property type="entry name" value="Chlamydia_OmcB"/>
</dbReference>
<dbReference type="Pfam" id="PF17963">
    <property type="entry name" value="Big_9"/>
    <property type="match status" value="1"/>
</dbReference>
<dbReference type="InterPro" id="IPR013783">
    <property type="entry name" value="Ig-like_fold"/>
</dbReference>
<dbReference type="NCBIfam" id="TIGR01451">
    <property type="entry name" value="B_ant_repeat"/>
    <property type="match status" value="13"/>
</dbReference>